<gene>
    <name evidence="6" type="ORF">Dace_2768</name>
</gene>
<evidence type="ECO:0000256" key="2">
    <source>
        <dbReference type="ARBA" id="ARBA00023027"/>
    </source>
</evidence>
<dbReference type="AlphaFoldDB" id="Q1K1W6"/>
<dbReference type="EMBL" id="AAEW02000004">
    <property type="protein sequence ID" value="EAT16673.1"/>
    <property type="molecule type" value="Genomic_DNA"/>
</dbReference>
<reference evidence="6" key="2">
    <citation type="submission" date="2006-05" db="EMBL/GenBank/DDBJ databases">
        <title>Sequencing of the draft genome and assembly of Desulfuromonas acetoxidans DSM 684.</title>
        <authorList>
            <consortium name="US DOE Joint Genome Institute (JGI-PGF)"/>
            <person name="Copeland A."/>
            <person name="Lucas S."/>
            <person name="Lapidus A."/>
            <person name="Barry K."/>
            <person name="Detter J.C."/>
            <person name="Glavina del Rio T."/>
            <person name="Hammon N."/>
            <person name="Israni S."/>
            <person name="Dalin E."/>
            <person name="Tice H."/>
            <person name="Bruce D."/>
            <person name="Pitluck S."/>
            <person name="Richardson P."/>
        </authorList>
    </citation>
    <scope>NUCLEOTIDE SEQUENCE [LARGE SCALE GENOMIC DNA]</scope>
    <source>
        <strain evidence="6">DSM 684</strain>
    </source>
</reference>
<keyword evidence="2" id="KW-0520">NAD</keyword>
<reference evidence="6" key="1">
    <citation type="submission" date="2006-05" db="EMBL/GenBank/DDBJ databases">
        <title>Annotation of the draft genome assembly of Desulfuromonas acetoxidans DSM 684.</title>
        <authorList>
            <consortium name="US DOE Joint Genome Institute (JGI-ORNL)"/>
            <person name="Larimer F."/>
            <person name="Land M."/>
            <person name="Hauser L."/>
        </authorList>
    </citation>
    <scope>NUCLEOTIDE SEQUENCE [LARGE SCALE GENOMIC DNA]</scope>
    <source>
        <strain evidence="6">DSM 684</strain>
    </source>
</reference>
<evidence type="ECO:0000256" key="1">
    <source>
        <dbReference type="ARBA" id="ARBA00023002"/>
    </source>
</evidence>
<dbReference type="GO" id="GO:0050661">
    <property type="term" value="F:NADP binding"/>
    <property type="evidence" value="ECO:0007669"/>
    <property type="project" value="InterPro"/>
</dbReference>
<dbReference type="OrthoDB" id="9777604at2"/>
<proteinExistence type="predicted"/>
<dbReference type="PANTHER" id="PTHR43580:SF2">
    <property type="entry name" value="CYTOKINE-LIKE NUCLEAR FACTOR N-PAC"/>
    <property type="match status" value="1"/>
</dbReference>
<dbReference type="RefSeq" id="WP_005998768.1">
    <property type="nucleotide sequence ID" value="NZ_AAEW02000004.1"/>
</dbReference>
<sequence length="291" mass="30208">MANYGFIGSGLMGNPMAMNLIKAGHQLTVYNRDASKCQNLIEAGATQVSTPLEVVAAADVTFCMVADPEAAMAVCFSPHGVIQGVGPGKGYVDMSTVDPQTAEKIGISVQARGGEYLEAPVSGTVQPARDGELVIMAAGDEALLEKAQPGFDAMGKKTVFLGEIGAAASMKLTVNMMMGSMIAALSEGLTLAQASGLEGEALLDVLSAGALACPMFKGKGAAMLAENFTANFPLKHLQKDLRLAVQLGDHHRVPLANAAASNEMAKRGCQMGFADEDMCALIKTVQSPQKK</sequence>
<dbReference type="InterPro" id="IPR013328">
    <property type="entry name" value="6PGD_dom2"/>
</dbReference>
<protein>
    <submittedName>
        <fullName evidence="6">2-hydroxy-3-oxopropionate reductase</fullName>
        <ecNumber evidence="6">1.1.1.60</ecNumber>
    </submittedName>
</protein>
<evidence type="ECO:0000313" key="6">
    <source>
        <dbReference type="EMBL" id="EAT16673.1"/>
    </source>
</evidence>
<dbReference type="FunFam" id="3.40.50.720:FF:000058">
    <property type="entry name" value="Putative oxidoreductase GLYR1 homolog"/>
    <property type="match status" value="1"/>
</dbReference>
<dbReference type="PIRSF" id="PIRSF000103">
    <property type="entry name" value="HIBADH"/>
    <property type="match status" value="1"/>
</dbReference>
<feature type="domain" description="3-hydroxyisobutyrate dehydrogenase-like NAD-binding" evidence="5">
    <location>
        <begin position="165"/>
        <end position="284"/>
    </location>
</feature>
<dbReference type="Proteomes" id="UP000005695">
    <property type="component" value="Unassembled WGS sequence"/>
</dbReference>
<dbReference type="EC" id="1.1.1.60" evidence="6"/>
<feature type="active site" evidence="3">
    <location>
        <position position="171"/>
    </location>
</feature>
<dbReference type="InterPro" id="IPR036291">
    <property type="entry name" value="NAD(P)-bd_dom_sf"/>
</dbReference>
<dbReference type="InterPro" id="IPR015815">
    <property type="entry name" value="HIBADH-related"/>
</dbReference>
<accession>Q1K1W6</accession>
<evidence type="ECO:0000313" key="7">
    <source>
        <dbReference type="Proteomes" id="UP000005695"/>
    </source>
</evidence>
<dbReference type="InterPro" id="IPR029154">
    <property type="entry name" value="HIBADH-like_NADP-bd"/>
</dbReference>
<dbReference type="InterPro" id="IPR051265">
    <property type="entry name" value="HIBADH-related_NP60_sf"/>
</dbReference>
<name>Q1K1W6_DESA6</name>
<dbReference type="Gene3D" id="1.10.1040.10">
    <property type="entry name" value="N-(1-d-carboxylethyl)-l-norvaline Dehydrogenase, domain 2"/>
    <property type="match status" value="1"/>
</dbReference>
<keyword evidence="7" id="KW-1185">Reference proteome</keyword>
<comment type="caution">
    <text evidence="6">The sequence shown here is derived from an EMBL/GenBank/DDBJ whole genome shotgun (WGS) entry which is preliminary data.</text>
</comment>
<dbReference type="InterPro" id="IPR006115">
    <property type="entry name" value="6PGDH_NADP-bd"/>
</dbReference>
<evidence type="ECO:0000259" key="5">
    <source>
        <dbReference type="Pfam" id="PF14833"/>
    </source>
</evidence>
<organism evidence="6 7">
    <name type="scientific">Desulfuromonas acetoxidans (strain DSM 684 / 11070)</name>
    <dbReference type="NCBI Taxonomy" id="281689"/>
    <lineage>
        <taxon>Bacteria</taxon>
        <taxon>Pseudomonadati</taxon>
        <taxon>Thermodesulfobacteriota</taxon>
        <taxon>Desulfuromonadia</taxon>
        <taxon>Desulfuromonadales</taxon>
        <taxon>Desulfuromonadaceae</taxon>
        <taxon>Desulfuromonas</taxon>
    </lineage>
</organism>
<dbReference type="GO" id="GO:0051287">
    <property type="term" value="F:NAD binding"/>
    <property type="evidence" value="ECO:0007669"/>
    <property type="project" value="InterPro"/>
</dbReference>
<dbReference type="Pfam" id="PF14833">
    <property type="entry name" value="NAD_binding_11"/>
    <property type="match status" value="1"/>
</dbReference>
<dbReference type="InterPro" id="IPR008927">
    <property type="entry name" value="6-PGluconate_DH-like_C_sf"/>
</dbReference>
<keyword evidence="1 6" id="KW-0560">Oxidoreductase</keyword>
<evidence type="ECO:0000256" key="3">
    <source>
        <dbReference type="PIRSR" id="PIRSR000103-1"/>
    </source>
</evidence>
<evidence type="ECO:0000259" key="4">
    <source>
        <dbReference type="Pfam" id="PF03446"/>
    </source>
</evidence>
<dbReference type="Pfam" id="PF03446">
    <property type="entry name" value="NAD_binding_2"/>
    <property type="match status" value="1"/>
</dbReference>
<dbReference type="PANTHER" id="PTHR43580">
    <property type="entry name" value="OXIDOREDUCTASE GLYR1-RELATED"/>
    <property type="match status" value="1"/>
</dbReference>
<feature type="domain" description="6-phosphogluconate dehydrogenase NADP-binding" evidence="4">
    <location>
        <begin position="4"/>
        <end position="162"/>
    </location>
</feature>
<dbReference type="GO" id="GO:0008679">
    <property type="term" value="F:2-hydroxy-3-oxopropionate reductase activity"/>
    <property type="evidence" value="ECO:0007669"/>
    <property type="project" value="UniProtKB-EC"/>
</dbReference>
<dbReference type="SUPFAM" id="SSF51735">
    <property type="entry name" value="NAD(P)-binding Rossmann-fold domains"/>
    <property type="match status" value="1"/>
</dbReference>
<dbReference type="Gene3D" id="3.40.50.720">
    <property type="entry name" value="NAD(P)-binding Rossmann-like Domain"/>
    <property type="match status" value="1"/>
</dbReference>
<dbReference type="SUPFAM" id="SSF48179">
    <property type="entry name" value="6-phosphogluconate dehydrogenase C-terminal domain-like"/>
    <property type="match status" value="1"/>
</dbReference>